<reference evidence="1 2" key="1">
    <citation type="submission" date="2019-09" db="EMBL/GenBank/DDBJ databases">
        <title>The draft genomes of Allium pathogen Pseudomonas sp.</title>
        <authorList>
            <person name="Fujikawa T."/>
            <person name="Sawada H."/>
        </authorList>
    </citation>
    <scope>NUCLEOTIDE SEQUENCE [LARGE SCALE GENOMIC DNA]</scope>
    <source>
        <strain evidence="1 2">MAFF 730085</strain>
    </source>
</reference>
<proteinExistence type="predicted"/>
<protein>
    <recommendedName>
        <fullName evidence="3">Methyl-accepting chemotaxis protein</fullName>
    </recommendedName>
</protein>
<name>A0A5N7K0X4_9PSED</name>
<dbReference type="EMBL" id="VUBA01000246">
    <property type="protein sequence ID" value="MPQ87309.1"/>
    <property type="molecule type" value="Genomic_DNA"/>
</dbReference>
<dbReference type="AlphaFoldDB" id="A0A5N7K0X4"/>
<gene>
    <name evidence="1" type="ORF">F0170_27065</name>
</gene>
<organism evidence="1 2">
    <name type="scientific">Pseudomonas kitaguniensis</name>
    <dbReference type="NCBI Taxonomy" id="2607908"/>
    <lineage>
        <taxon>Bacteria</taxon>
        <taxon>Pseudomonadati</taxon>
        <taxon>Pseudomonadota</taxon>
        <taxon>Gammaproteobacteria</taxon>
        <taxon>Pseudomonadales</taxon>
        <taxon>Pseudomonadaceae</taxon>
        <taxon>Pseudomonas</taxon>
    </lineage>
</organism>
<evidence type="ECO:0008006" key="3">
    <source>
        <dbReference type="Google" id="ProtNLM"/>
    </source>
</evidence>
<evidence type="ECO:0000313" key="2">
    <source>
        <dbReference type="Proteomes" id="UP000325438"/>
    </source>
</evidence>
<dbReference type="Gene3D" id="1.10.287.950">
    <property type="entry name" value="Methyl-accepting chemotaxis protein"/>
    <property type="match status" value="1"/>
</dbReference>
<accession>A0A5N7K0X4</accession>
<sequence length="62" mass="6753">MSKTLAPQRARQCDVQALAIRQQWVADISTSMAQIEGLAANSEKIGSVLEVIRAIAEQTNLQ</sequence>
<dbReference type="SUPFAM" id="SSF58104">
    <property type="entry name" value="Methyl-accepting chemotaxis protein (MCP) signaling domain"/>
    <property type="match status" value="1"/>
</dbReference>
<comment type="caution">
    <text evidence="1">The sequence shown here is derived from an EMBL/GenBank/DDBJ whole genome shotgun (WGS) entry which is preliminary data.</text>
</comment>
<evidence type="ECO:0000313" key="1">
    <source>
        <dbReference type="EMBL" id="MPQ87309.1"/>
    </source>
</evidence>
<dbReference type="Proteomes" id="UP000325438">
    <property type="component" value="Unassembled WGS sequence"/>
</dbReference>